<proteinExistence type="predicted"/>
<protein>
    <submittedName>
        <fullName evidence="1">Uncharacterized protein</fullName>
    </submittedName>
</protein>
<dbReference type="Proteomes" id="UP000176822">
    <property type="component" value="Unassembled WGS sequence"/>
</dbReference>
<dbReference type="AlphaFoldDB" id="A0A1F4Z4Y8"/>
<organism evidence="1 2">
    <name type="scientific">Candidatus Amesbacteria bacterium RIFCSPLOWO2_01_FULL_47_33</name>
    <dbReference type="NCBI Taxonomy" id="1797258"/>
    <lineage>
        <taxon>Bacteria</taxon>
        <taxon>Candidatus Amesiibacteriota</taxon>
    </lineage>
</organism>
<evidence type="ECO:0000313" key="2">
    <source>
        <dbReference type="Proteomes" id="UP000176822"/>
    </source>
</evidence>
<sequence>MKGGIFLPAGKAVIRDQTEVEINNFISDYWATHRGEWELAEIGDGSVKLRLDVPEGTVRIEDGKLSVGRE</sequence>
<gene>
    <name evidence="1" type="ORF">A2972_03410</name>
</gene>
<evidence type="ECO:0000313" key="1">
    <source>
        <dbReference type="EMBL" id="OGD01263.1"/>
    </source>
</evidence>
<dbReference type="EMBL" id="MEXM01000016">
    <property type="protein sequence ID" value="OGD01263.1"/>
    <property type="molecule type" value="Genomic_DNA"/>
</dbReference>
<comment type="caution">
    <text evidence="1">The sequence shown here is derived from an EMBL/GenBank/DDBJ whole genome shotgun (WGS) entry which is preliminary data.</text>
</comment>
<name>A0A1F4Z4Y8_9BACT</name>
<accession>A0A1F4Z4Y8</accession>
<reference evidence="1 2" key="1">
    <citation type="journal article" date="2016" name="Nat. Commun.">
        <title>Thousands of microbial genomes shed light on interconnected biogeochemical processes in an aquifer system.</title>
        <authorList>
            <person name="Anantharaman K."/>
            <person name="Brown C.T."/>
            <person name="Hug L.A."/>
            <person name="Sharon I."/>
            <person name="Castelle C.J."/>
            <person name="Probst A.J."/>
            <person name="Thomas B.C."/>
            <person name="Singh A."/>
            <person name="Wilkins M.J."/>
            <person name="Karaoz U."/>
            <person name="Brodie E.L."/>
            <person name="Williams K.H."/>
            <person name="Hubbard S.S."/>
            <person name="Banfield J.F."/>
        </authorList>
    </citation>
    <scope>NUCLEOTIDE SEQUENCE [LARGE SCALE GENOMIC DNA]</scope>
</reference>